<evidence type="ECO:0000313" key="7">
    <source>
        <dbReference type="Proteomes" id="UP000037747"/>
    </source>
</evidence>
<dbReference type="RefSeq" id="WP_053771098.1">
    <property type="nucleotide sequence ID" value="NZ_LIST01000002.1"/>
</dbReference>
<keyword evidence="7" id="KW-1185">Reference proteome</keyword>
<dbReference type="AlphaFoldDB" id="A0A0M9ARL3"/>
<keyword evidence="3 5" id="KW-1133">Transmembrane helix</keyword>
<reference evidence="6 7" key="1">
    <citation type="submission" date="2015-08" db="EMBL/GenBank/DDBJ databases">
        <title>Genomes of Isolates from Cabo Rojo, PR.</title>
        <authorList>
            <person name="Sanchez-Nieves R.L."/>
            <person name="Montalvo-Rodriguez R."/>
        </authorList>
    </citation>
    <scope>NUCLEOTIDE SEQUENCE [LARGE SCALE GENOMIC DNA]</scope>
    <source>
        <strain evidence="6 7">5</strain>
    </source>
</reference>
<dbReference type="EMBL" id="LIST01000002">
    <property type="protein sequence ID" value="KOX96918.1"/>
    <property type="molecule type" value="Genomic_DNA"/>
</dbReference>
<dbReference type="Pfam" id="PF09685">
    <property type="entry name" value="MamF_MmsF"/>
    <property type="match status" value="1"/>
</dbReference>
<sequence>MSTPATDAGDGRVDGDTTLAALSHASALFASFLGPILFLILADDDDELVTQNAKNSLNFQIVVFAALMLAAVLSFVFVGLLLFPIIAVVDLVLVLLATVKANDGQVYSYPFTPDIV</sequence>
<feature type="transmembrane region" description="Helical" evidence="5">
    <location>
        <begin position="20"/>
        <end position="41"/>
    </location>
</feature>
<evidence type="ECO:0000256" key="3">
    <source>
        <dbReference type="ARBA" id="ARBA00022989"/>
    </source>
</evidence>
<evidence type="ECO:0000256" key="5">
    <source>
        <dbReference type="SAM" id="Phobius"/>
    </source>
</evidence>
<organism evidence="6 7">
    <name type="scientific">Halorubrum tropicale</name>
    <dbReference type="NCBI Taxonomy" id="1765655"/>
    <lineage>
        <taxon>Archaea</taxon>
        <taxon>Methanobacteriati</taxon>
        <taxon>Methanobacteriota</taxon>
        <taxon>Stenosarchaea group</taxon>
        <taxon>Halobacteria</taxon>
        <taxon>Halobacteriales</taxon>
        <taxon>Haloferacaceae</taxon>
        <taxon>Halorubrum</taxon>
    </lineage>
</organism>
<evidence type="ECO:0000256" key="4">
    <source>
        <dbReference type="ARBA" id="ARBA00023136"/>
    </source>
</evidence>
<comment type="subcellular location">
    <subcellularLocation>
        <location evidence="1">Membrane</location>
        <topology evidence="1">Multi-pass membrane protein</topology>
    </subcellularLocation>
</comment>
<evidence type="ECO:0008006" key="8">
    <source>
        <dbReference type="Google" id="ProtNLM"/>
    </source>
</evidence>
<proteinExistence type="predicted"/>
<dbReference type="Proteomes" id="UP000037747">
    <property type="component" value="Unassembled WGS sequence"/>
</dbReference>
<gene>
    <name evidence="6" type="ORF">AMR74_05655</name>
</gene>
<keyword evidence="4 5" id="KW-0472">Membrane</keyword>
<comment type="caution">
    <text evidence="6">The sequence shown here is derived from an EMBL/GenBank/DDBJ whole genome shotgun (WGS) entry which is preliminary data.</text>
</comment>
<keyword evidence="2 5" id="KW-0812">Transmembrane</keyword>
<protein>
    <recommendedName>
        <fullName evidence="8">DUF4870 domain-containing protein</fullName>
    </recommendedName>
</protein>
<accession>A0A0M9ARL3</accession>
<feature type="transmembrane region" description="Helical" evidence="5">
    <location>
        <begin position="61"/>
        <end position="86"/>
    </location>
</feature>
<dbReference type="PATRIC" id="fig|1705389.3.peg.3088"/>
<evidence type="ECO:0000256" key="2">
    <source>
        <dbReference type="ARBA" id="ARBA00022692"/>
    </source>
</evidence>
<evidence type="ECO:0000313" key="6">
    <source>
        <dbReference type="EMBL" id="KOX96918.1"/>
    </source>
</evidence>
<evidence type="ECO:0000256" key="1">
    <source>
        <dbReference type="ARBA" id="ARBA00004141"/>
    </source>
</evidence>
<dbReference type="InterPro" id="IPR019109">
    <property type="entry name" value="MamF_MmsF"/>
</dbReference>
<name>A0A0M9ARL3_9EURY</name>